<evidence type="ECO:0000313" key="11">
    <source>
        <dbReference type="EMBL" id="KAG8431579.1"/>
    </source>
</evidence>
<evidence type="ECO:0000256" key="6">
    <source>
        <dbReference type="PROSITE-ProRule" id="PRU00024"/>
    </source>
</evidence>
<evidence type="ECO:0000259" key="10">
    <source>
        <dbReference type="PROSITE" id="PS50188"/>
    </source>
</evidence>
<dbReference type="PRINTS" id="PR01407">
    <property type="entry name" value="BUTYPHLNCDUF"/>
</dbReference>
<dbReference type="Gene3D" id="3.30.160.60">
    <property type="entry name" value="Classic Zinc Finger"/>
    <property type="match status" value="1"/>
</dbReference>
<dbReference type="PROSITE" id="PS50119">
    <property type="entry name" value="ZF_BBOX"/>
    <property type="match status" value="1"/>
</dbReference>
<feature type="domain" description="B box-type" evidence="9">
    <location>
        <begin position="135"/>
        <end position="176"/>
    </location>
</feature>
<dbReference type="InterPro" id="IPR003877">
    <property type="entry name" value="SPRY_dom"/>
</dbReference>
<feature type="coiled-coil region" evidence="7">
    <location>
        <begin position="259"/>
        <end position="286"/>
    </location>
</feature>
<dbReference type="InterPro" id="IPR003879">
    <property type="entry name" value="Butyrophylin_SPRY"/>
</dbReference>
<dbReference type="EMBL" id="JAACNH010000133">
    <property type="protein sequence ID" value="KAG8431579.1"/>
    <property type="molecule type" value="Genomic_DNA"/>
</dbReference>
<dbReference type="PROSITE" id="PS50089">
    <property type="entry name" value="ZF_RING_2"/>
    <property type="match status" value="1"/>
</dbReference>
<dbReference type="PANTHER" id="PTHR25465:SF63">
    <property type="entry name" value="E3 UBIQUITIN-PROTEIN LIGASE TRIM7"/>
    <property type="match status" value="1"/>
</dbReference>
<dbReference type="InterPro" id="IPR017907">
    <property type="entry name" value="Znf_RING_CS"/>
</dbReference>
<dbReference type="SMART" id="SM00449">
    <property type="entry name" value="SPRY"/>
    <property type="match status" value="1"/>
</dbReference>
<dbReference type="CDD" id="cd16597">
    <property type="entry name" value="RING-HC_TRIM25_C-IV"/>
    <property type="match status" value="1"/>
</dbReference>
<proteinExistence type="predicted"/>
<evidence type="ECO:0000259" key="9">
    <source>
        <dbReference type="PROSITE" id="PS50119"/>
    </source>
</evidence>
<feature type="domain" description="RING-type" evidence="8">
    <location>
        <begin position="12"/>
        <end position="56"/>
    </location>
</feature>
<organism evidence="11 12">
    <name type="scientific">Hymenochirus boettgeri</name>
    <name type="common">Congo dwarf clawed frog</name>
    <dbReference type="NCBI Taxonomy" id="247094"/>
    <lineage>
        <taxon>Eukaryota</taxon>
        <taxon>Metazoa</taxon>
        <taxon>Chordata</taxon>
        <taxon>Craniata</taxon>
        <taxon>Vertebrata</taxon>
        <taxon>Euteleostomi</taxon>
        <taxon>Amphibia</taxon>
        <taxon>Batrachia</taxon>
        <taxon>Anura</taxon>
        <taxon>Pipoidea</taxon>
        <taxon>Pipidae</taxon>
        <taxon>Pipinae</taxon>
        <taxon>Hymenochirus</taxon>
    </lineage>
</organism>
<dbReference type="SMART" id="SM00184">
    <property type="entry name" value="RING"/>
    <property type="match status" value="1"/>
</dbReference>
<dbReference type="PROSITE" id="PS00518">
    <property type="entry name" value="ZF_RING_1"/>
    <property type="match status" value="1"/>
</dbReference>
<protein>
    <submittedName>
        <fullName evidence="11">Uncharacterized protein</fullName>
    </submittedName>
</protein>
<keyword evidence="2" id="KW-0479">Metal-binding</keyword>
<dbReference type="PROSITE" id="PS50188">
    <property type="entry name" value="B302_SPRY"/>
    <property type="match status" value="1"/>
</dbReference>
<evidence type="ECO:0000256" key="1">
    <source>
        <dbReference type="ARBA" id="ARBA00022588"/>
    </source>
</evidence>
<dbReference type="InterPro" id="IPR013083">
    <property type="entry name" value="Znf_RING/FYVE/PHD"/>
</dbReference>
<dbReference type="OrthoDB" id="6105938at2759"/>
<accession>A0A8T2IFZ8</accession>
<gene>
    <name evidence="11" type="ORF">GDO86_018123</name>
</gene>
<dbReference type="InterPro" id="IPR013320">
    <property type="entry name" value="ConA-like_dom_sf"/>
</dbReference>
<dbReference type="Gene3D" id="2.60.120.920">
    <property type="match status" value="1"/>
</dbReference>
<sequence>MASADLRAEVTCCICMNIYKDPVTLPCGHNYCLECIQRTWDSQEHIDERPSCPECRQTYRRRPELTKNVRLRNIAEYMVSETTKHETSGIICSYCDSPVPAAKTCVLCEVSLCDNHVSLHSKSKEHVLTEPTASMEKMKCSVHKKILEYYCTDDSVCICVSCCLAGAHRGHTVELLEEASEKKKDKLKNLLQYMIPKRDKIEEDLENQQKSKAKIQKKSAAVKQRIASLFIKIKEYLEALEKQMVSEISQQEEKLVLPFSNLIQQLEEQKNKLSNIIRDIEEMCKMDEPLTVLQCEEWDRSSIFDYVKGRGKDDVIEIQYVGDQEEYEIKESLFTGLSELVPAVKERWVCGQKVMDMVLDVNTLDNNGRVSEDLKVVRFLKTDQGFLETLELFNCNEVLSTRGFNSGRHYWDVQGSELGKWCVGVSYAGVDREEENSLTGMNNKSWGLYQTNSKWFMGMLSGENQYFIMHNSRKWLLSDISPGGRFRISLDFDLGLLSFYEVNYTLRHLHTFSATFTEPLHAAFSGSESRIEIIS</sequence>
<keyword evidence="5" id="KW-0391">Immunity</keyword>
<dbReference type="InterPro" id="IPR000315">
    <property type="entry name" value="Znf_B-box"/>
</dbReference>
<evidence type="ECO:0000256" key="2">
    <source>
        <dbReference type="ARBA" id="ARBA00022723"/>
    </source>
</evidence>
<evidence type="ECO:0000313" key="12">
    <source>
        <dbReference type="Proteomes" id="UP000812440"/>
    </source>
</evidence>
<evidence type="ECO:0000259" key="8">
    <source>
        <dbReference type="PROSITE" id="PS50089"/>
    </source>
</evidence>
<name>A0A8T2IFZ8_9PIPI</name>
<keyword evidence="3 6" id="KW-0863">Zinc-finger</keyword>
<keyword evidence="1" id="KW-0399">Innate immunity</keyword>
<dbReference type="SMART" id="SM00336">
    <property type="entry name" value="BBOX"/>
    <property type="match status" value="1"/>
</dbReference>
<dbReference type="InterPro" id="IPR001841">
    <property type="entry name" value="Znf_RING"/>
</dbReference>
<dbReference type="CDD" id="cd19769">
    <property type="entry name" value="Bbox2_TRIM16-like"/>
    <property type="match status" value="1"/>
</dbReference>
<evidence type="ECO:0000256" key="3">
    <source>
        <dbReference type="ARBA" id="ARBA00022771"/>
    </source>
</evidence>
<dbReference type="SUPFAM" id="SSF57850">
    <property type="entry name" value="RING/U-box"/>
    <property type="match status" value="1"/>
</dbReference>
<dbReference type="Proteomes" id="UP000812440">
    <property type="component" value="Unassembled WGS sequence"/>
</dbReference>
<dbReference type="SUPFAM" id="SSF49899">
    <property type="entry name" value="Concanavalin A-like lectins/glucanases"/>
    <property type="match status" value="1"/>
</dbReference>
<feature type="coiled-coil region" evidence="7">
    <location>
        <begin position="173"/>
        <end position="225"/>
    </location>
</feature>
<keyword evidence="12" id="KW-1185">Reference proteome</keyword>
<dbReference type="InterPro" id="IPR043136">
    <property type="entry name" value="B30.2/SPRY_sf"/>
</dbReference>
<comment type="caution">
    <text evidence="11">The sequence shown here is derived from an EMBL/GenBank/DDBJ whole genome shotgun (WGS) entry which is preliminary data.</text>
</comment>
<dbReference type="Gene3D" id="3.30.40.10">
    <property type="entry name" value="Zinc/RING finger domain, C3HC4 (zinc finger)"/>
    <property type="match status" value="1"/>
</dbReference>
<dbReference type="AlphaFoldDB" id="A0A8T2IFZ8"/>
<dbReference type="GO" id="GO:0008270">
    <property type="term" value="F:zinc ion binding"/>
    <property type="evidence" value="ECO:0007669"/>
    <property type="project" value="UniProtKB-KW"/>
</dbReference>
<keyword evidence="7" id="KW-0175">Coiled coil</keyword>
<evidence type="ECO:0000256" key="7">
    <source>
        <dbReference type="SAM" id="Coils"/>
    </source>
</evidence>
<dbReference type="Pfam" id="PF00622">
    <property type="entry name" value="SPRY"/>
    <property type="match status" value="1"/>
</dbReference>
<dbReference type="Pfam" id="PF15227">
    <property type="entry name" value="zf-C3HC4_4"/>
    <property type="match status" value="1"/>
</dbReference>
<evidence type="ECO:0000256" key="5">
    <source>
        <dbReference type="ARBA" id="ARBA00022859"/>
    </source>
</evidence>
<evidence type="ECO:0000256" key="4">
    <source>
        <dbReference type="ARBA" id="ARBA00022833"/>
    </source>
</evidence>
<dbReference type="SUPFAM" id="SSF57845">
    <property type="entry name" value="B-box zinc-binding domain"/>
    <property type="match status" value="1"/>
</dbReference>
<dbReference type="InterPro" id="IPR001870">
    <property type="entry name" value="B30.2/SPRY"/>
</dbReference>
<dbReference type="PANTHER" id="PTHR25465">
    <property type="entry name" value="B-BOX DOMAIN CONTAINING"/>
    <property type="match status" value="1"/>
</dbReference>
<feature type="domain" description="B30.2/SPRY" evidence="10">
    <location>
        <begin position="336"/>
        <end position="535"/>
    </location>
</feature>
<dbReference type="InterPro" id="IPR051051">
    <property type="entry name" value="E3_ubiq-ligase_TRIM/RNF"/>
</dbReference>
<dbReference type="Pfam" id="PF00643">
    <property type="entry name" value="zf-B_box"/>
    <property type="match status" value="1"/>
</dbReference>
<reference evidence="11" key="1">
    <citation type="thesis" date="2020" institute="ProQuest LLC" country="789 East Eisenhower Parkway, Ann Arbor, MI, USA">
        <title>Comparative Genomics and Chromosome Evolution.</title>
        <authorList>
            <person name="Mudd A.B."/>
        </authorList>
    </citation>
    <scope>NUCLEOTIDE SEQUENCE</scope>
    <source>
        <strain evidence="11">Female2</strain>
        <tissue evidence="11">Blood</tissue>
    </source>
</reference>
<dbReference type="GO" id="GO:0045087">
    <property type="term" value="P:innate immune response"/>
    <property type="evidence" value="ECO:0007669"/>
    <property type="project" value="UniProtKB-KW"/>
</dbReference>
<keyword evidence="4" id="KW-0862">Zinc</keyword>